<proteinExistence type="predicted"/>
<protein>
    <submittedName>
        <fullName evidence="2">Uncharacterized protein</fullName>
    </submittedName>
</protein>
<dbReference type="OrthoDB" id="7997776at2"/>
<evidence type="ECO:0000313" key="3">
    <source>
        <dbReference type="Proteomes" id="UP000410984"/>
    </source>
</evidence>
<evidence type="ECO:0000313" key="2">
    <source>
        <dbReference type="EMBL" id="VUD73841.1"/>
    </source>
</evidence>
<keyword evidence="1" id="KW-0472">Membrane</keyword>
<dbReference type="RefSeq" id="WP_142585055.1">
    <property type="nucleotide sequence ID" value="NZ_CABFPH010000088.1"/>
</dbReference>
<dbReference type="EMBL" id="CABFPH010000088">
    <property type="protein sequence ID" value="VUD73841.1"/>
    <property type="molecule type" value="Genomic_DNA"/>
</dbReference>
<keyword evidence="3" id="KW-1185">Reference proteome</keyword>
<accession>A0A509EI40</accession>
<name>A0A509EI40_9HYPH</name>
<sequence>MVGYLTRCGTCRQPILSDARCCPHCAVAKPARGRKVRNALLAALALGAAALGAYAVRLAVPDLFAGAPERASVDRGPADRTSAACAERGGTIVQMRDARGALIQRCALTFADDAAP</sequence>
<keyword evidence="1" id="KW-0812">Transmembrane</keyword>
<organism evidence="2 3">
    <name type="scientific">Methylobacterium symbioticum</name>
    <dbReference type="NCBI Taxonomy" id="2584084"/>
    <lineage>
        <taxon>Bacteria</taxon>
        <taxon>Pseudomonadati</taxon>
        <taxon>Pseudomonadota</taxon>
        <taxon>Alphaproteobacteria</taxon>
        <taxon>Hyphomicrobiales</taxon>
        <taxon>Methylobacteriaceae</taxon>
        <taxon>Methylobacterium</taxon>
    </lineage>
</organism>
<dbReference type="Proteomes" id="UP000410984">
    <property type="component" value="Unassembled WGS sequence"/>
</dbReference>
<reference evidence="2 3" key="1">
    <citation type="submission" date="2019-06" db="EMBL/GenBank/DDBJ databases">
        <authorList>
            <person name="Rodrigo-Torres L."/>
            <person name="Arahal R. D."/>
            <person name="Lucena T."/>
        </authorList>
    </citation>
    <scope>NUCLEOTIDE SEQUENCE [LARGE SCALE GENOMIC DNA]</scope>
    <source>
        <strain evidence="2 3">SB0023/3</strain>
    </source>
</reference>
<evidence type="ECO:0000256" key="1">
    <source>
        <dbReference type="SAM" id="Phobius"/>
    </source>
</evidence>
<keyword evidence="1" id="KW-1133">Transmembrane helix</keyword>
<gene>
    <name evidence="2" type="ORF">MET9862_04461</name>
</gene>
<dbReference type="AlphaFoldDB" id="A0A509EI40"/>
<feature type="transmembrane region" description="Helical" evidence="1">
    <location>
        <begin position="39"/>
        <end position="60"/>
    </location>
</feature>